<keyword evidence="4" id="KW-1185">Reference proteome</keyword>
<name>A0A6M4INV4_9BACT</name>
<dbReference type="KEGG" id="ggr:HKW67_09370"/>
<evidence type="ECO:0000259" key="2">
    <source>
        <dbReference type="Pfam" id="PF04389"/>
    </source>
</evidence>
<dbReference type="Pfam" id="PF04389">
    <property type="entry name" value="Peptidase_M28"/>
    <property type="match status" value="1"/>
</dbReference>
<dbReference type="SUPFAM" id="SSF53187">
    <property type="entry name" value="Zn-dependent exopeptidases"/>
    <property type="match status" value="1"/>
</dbReference>
<dbReference type="PANTHER" id="PTHR12147">
    <property type="entry name" value="METALLOPEPTIDASE M28 FAMILY MEMBER"/>
    <property type="match status" value="1"/>
</dbReference>
<feature type="domain" description="Peptidase M28" evidence="2">
    <location>
        <begin position="312"/>
        <end position="577"/>
    </location>
</feature>
<dbReference type="AlphaFoldDB" id="A0A6M4INV4"/>
<gene>
    <name evidence="3" type="ORF">HKW67_09370</name>
</gene>
<dbReference type="EMBL" id="CP053085">
    <property type="protein sequence ID" value="QJR35705.1"/>
    <property type="molecule type" value="Genomic_DNA"/>
</dbReference>
<dbReference type="GO" id="GO:0008235">
    <property type="term" value="F:metalloexopeptidase activity"/>
    <property type="evidence" value="ECO:0007669"/>
    <property type="project" value="InterPro"/>
</dbReference>
<dbReference type="InterPro" id="IPR007484">
    <property type="entry name" value="Peptidase_M28"/>
</dbReference>
<dbReference type="GO" id="GO:0006508">
    <property type="term" value="P:proteolysis"/>
    <property type="evidence" value="ECO:0007669"/>
    <property type="project" value="InterPro"/>
</dbReference>
<sequence length="603" mass="64251">MRSFGLARLSLAASVCGLVTLPALLSAQGTAKTNQYGNPATLKPAPTKAAIDVRDLQIRLYQFADDSMLGRQVGRVGNKKGTDMIAAEVKRLGLLPAGDNGTYFQTLPYHLRKFTDHSRMTVDGNPIEWNTEFVAVPGQRAPRPITGADVVFGGTQGDSTTQISAADAAGKFVVLLPNPNGPRGGQGQGFAVRGGGAPARSRFDDAVAVATIDLDALTPAQRVAVNEPIVATSSAPGRGAPAGGARGPVDSIALLKAQIATLQPQATIRLTRDAAARLFKRTNIDGLSAGLKGGTVTASLDFVETPTDWARNVVAVVPGSDPLLKHQYVAIGAHNDHVGITTPVDKDSIRAFNIQKNKLLLANNMQGLGPDILTTIRVNMDSIRKVHPKARLDSINNGADDDGSGSMGVLEIAEAMMAMPVKPKRSTLFIWHTGEEGGLVGSAFFTRNPTVPIDSVVAQLNVDMIGRGRAEDLPGGGPDYVGVVGSFFDSKDLGETVKAVNGKQSKPLTFDYKFDEPIEWSGYNNIYGRSDHYNYAQQGVPIAFFFTGLHGDYHQRSDEPEFIDYPHYAKIANYIKDLVVEVGNGPRPRLNGSKPAKPKVIVP</sequence>
<dbReference type="PROSITE" id="PS00018">
    <property type="entry name" value="EF_HAND_1"/>
    <property type="match status" value="1"/>
</dbReference>
<evidence type="ECO:0000313" key="3">
    <source>
        <dbReference type="EMBL" id="QJR35705.1"/>
    </source>
</evidence>
<dbReference type="RefSeq" id="WP_171225136.1">
    <property type="nucleotide sequence ID" value="NZ_CP053085.1"/>
</dbReference>
<organism evidence="3 4">
    <name type="scientific">Gemmatimonas groenlandica</name>
    <dbReference type="NCBI Taxonomy" id="2732249"/>
    <lineage>
        <taxon>Bacteria</taxon>
        <taxon>Pseudomonadati</taxon>
        <taxon>Gemmatimonadota</taxon>
        <taxon>Gemmatimonadia</taxon>
        <taxon>Gemmatimonadales</taxon>
        <taxon>Gemmatimonadaceae</taxon>
        <taxon>Gemmatimonas</taxon>
    </lineage>
</organism>
<protein>
    <submittedName>
        <fullName evidence="3">M28 family peptidase</fullName>
    </submittedName>
</protein>
<dbReference type="Gene3D" id="3.40.630.10">
    <property type="entry name" value="Zn peptidases"/>
    <property type="match status" value="1"/>
</dbReference>
<feature type="signal peptide" evidence="1">
    <location>
        <begin position="1"/>
        <end position="31"/>
    </location>
</feature>
<accession>A0A6M4INV4</accession>
<evidence type="ECO:0000256" key="1">
    <source>
        <dbReference type="SAM" id="SignalP"/>
    </source>
</evidence>
<evidence type="ECO:0000313" key="4">
    <source>
        <dbReference type="Proteomes" id="UP000500938"/>
    </source>
</evidence>
<dbReference type="PANTHER" id="PTHR12147:SF26">
    <property type="entry name" value="PEPTIDASE M28 DOMAIN-CONTAINING PROTEIN"/>
    <property type="match status" value="1"/>
</dbReference>
<reference evidence="3 4" key="1">
    <citation type="submission" date="2020-05" db="EMBL/GenBank/DDBJ databases">
        <title>Complete genome sequence of Gemmatimonas greenlandica TET16.</title>
        <authorList>
            <person name="Zeng Y."/>
        </authorList>
    </citation>
    <scope>NUCLEOTIDE SEQUENCE [LARGE SCALE GENOMIC DNA]</scope>
    <source>
        <strain evidence="3 4">TET16</strain>
    </source>
</reference>
<keyword evidence="1" id="KW-0732">Signal</keyword>
<dbReference type="InterPro" id="IPR018247">
    <property type="entry name" value="EF_Hand_1_Ca_BS"/>
</dbReference>
<feature type="chain" id="PRO_5026966846" evidence="1">
    <location>
        <begin position="32"/>
        <end position="603"/>
    </location>
</feature>
<proteinExistence type="predicted"/>
<dbReference type="Proteomes" id="UP000500938">
    <property type="component" value="Chromosome"/>
</dbReference>
<dbReference type="InterPro" id="IPR045175">
    <property type="entry name" value="M28_fam"/>
</dbReference>